<dbReference type="PROSITE" id="PS51194">
    <property type="entry name" value="HELICASE_CTER"/>
    <property type="match status" value="1"/>
</dbReference>
<dbReference type="InterPro" id="IPR014001">
    <property type="entry name" value="Helicase_ATP-bd"/>
</dbReference>
<feature type="domain" description="DEAD-box RNA helicase Q" evidence="15">
    <location>
        <begin position="1"/>
        <end position="29"/>
    </location>
</feature>
<keyword evidence="2" id="KW-0963">Cytoplasm</keyword>
<dbReference type="SMART" id="SM00490">
    <property type="entry name" value="HELICc"/>
    <property type="match status" value="1"/>
</dbReference>
<organism evidence="16 17">
    <name type="scientific">Desulfovibrio gilichinskyi</name>
    <dbReference type="NCBI Taxonomy" id="1519643"/>
    <lineage>
        <taxon>Bacteria</taxon>
        <taxon>Pseudomonadati</taxon>
        <taxon>Thermodesulfobacteriota</taxon>
        <taxon>Desulfovibrionia</taxon>
        <taxon>Desulfovibrionales</taxon>
        <taxon>Desulfovibrionaceae</taxon>
        <taxon>Desulfovibrio</taxon>
    </lineage>
</organism>
<dbReference type="PANTHER" id="PTHR47959">
    <property type="entry name" value="ATP-DEPENDENT RNA HELICASE RHLE-RELATED"/>
    <property type="match status" value="1"/>
</dbReference>
<dbReference type="CDD" id="cd18787">
    <property type="entry name" value="SF2_C_DEAD"/>
    <property type="match status" value="1"/>
</dbReference>
<protein>
    <recommendedName>
        <fullName evidence="9">DEAD-box ATP-dependent RNA helicase RhpA</fullName>
        <ecNumber evidence="1">3.6.4.13</ecNumber>
    </recommendedName>
</protein>
<evidence type="ECO:0000256" key="11">
    <source>
        <dbReference type="RuleBase" id="RU000492"/>
    </source>
</evidence>
<evidence type="ECO:0000256" key="6">
    <source>
        <dbReference type="ARBA" id="ARBA00022840"/>
    </source>
</evidence>
<feature type="short sequence motif" description="Q motif" evidence="10">
    <location>
        <begin position="1"/>
        <end position="29"/>
    </location>
</feature>
<evidence type="ECO:0000256" key="3">
    <source>
        <dbReference type="ARBA" id="ARBA00022741"/>
    </source>
</evidence>
<dbReference type="GO" id="GO:0005829">
    <property type="term" value="C:cytosol"/>
    <property type="evidence" value="ECO:0007669"/>
    <property type="project" value="TreeGrafter"/>
</dbReference>
<evidence type="ECO:0000256" key="9">
    <source>
        <dbReference type="ARBA" id="ARBA00074363"/>
    </source>
</evidence>
<evidence type="ECO:0000259" key="13">
    <source>
        <dbReference type="PROSITE" id="PS51192"/>
    </source>
</evidence>
<keyword evidence="6 11" id="KW-0067">ATP-binding</keyword>
<dbReference type="FunFam" id="3.40.50.300:FF:000108">
    <property type="entry name" value="ATP-dependent RNA helicase RhlE"/>
    <property type="match status" value="1"/>
</dbReference>
<proteinExistence type="inferred from homology"/>
<evidence type="ECO:0000256" key="7">
    <source>
        <dbReference type="ARBA" id="ARBA00038437"/>
    </source>
</evidence>
<comment type="catalytic activity">
    <reaction evidence="8">
        <text>ATP + H2O = ADP + phosphate + H(+)</text>
        <dbReference type="Rhea" id="RHEA:13065"/>
        <dbReference type="ChEBI" id="CHEBI:15377"/>
        <dbReference type="ChEBI" id="CHEBI:15378"/>
        <dbReference type="ChEBI" id="CHEBI:30616"/>
        <dbReference type="ChEBI" id="CHEBI:43474"/>
        <dbReference type="ChEBI" id="CHEBI:456216"/>
        <dbReference type="EC" id="3.6.4.13"/>
    </reaction>
</comment>
<dbReference type="Proteomes" id="UP000192906">
    <property type="component" value="Unassembled WGS sequence"/>
</dbReference>
<dbReference type="Pfam" id="PF00271">
    <property type="entry name" value="Helicase_C"/>
    <property type="match status" value="1"/>
</dbReference>
<dbReference type="GO" id="GO:0042255">
    <property type="term" value="P:ribosome assembly"/>
    <property type="evidence" value="ECO:0007669"/>
    <property type="project" value="UniProtKB-ARBA"/>
</dbReference>
<feature type="domain" description="Helicase ATP-binding" evidence="13">
    <location>
        <begin position="32"/>
        <end position="205"/>
    </location>
</feature>
<evidence type="ECO:0000256" key="10">
    <source>
        <dbReference type="PROSITE-ProRule" id="PRU00552"/>
    </source>
</evidence>
<evidence type="ECO:0000256" key="8">
    <source>
        <dbReference type="ARBA" id="ARBA00047984"/>
    </source>
</evidence>
<feature type="compositionally biased region" description="Basic and acidic residues" evidence="12">
    <location>
        <begin position="398"/>
        <end position="407"/>
    </location>
</feature>
<dbReference type="GO" id="GO:0009266">
    <property type="term" value="P:response to temperature stimulus"/>
    <property type="evidence" value="ECO:0007669"/>
    <property type="project" value="UniProtKB-ARBA"/>
</dbReference>
<sequence length="434" mass="47401">MNFDSFSFDRRLVSGINTCGYTTPTPIQVRAIPEVLKGKDVMGLAQTGTGKTAAFALPILQRLLDSNAPTQGPVRALVLAPTRELALQIHENFISLGKQTGIRSAAVFGGVGANPQIKAANKATVIVACPGRLIDLLNQGMLKLDKVEVLVLDEADRMLDMGFMPDIKKILARLPVNRQNLLFSATMPHDIRDLAGKILVNPATVQVDNTAPAIRVGHEFYPVHPGLKAPLLETLLDVTKYESVLIFTRTKHRAKNLARKLSFRGHESTFLQGNMSQNQRQRALDGFKDGTFKVMVATDIAARGIDCERITHVINFDVPDTAETYTHRIGRTGRAGRAGMALSLVTNEDERLMREIEKIVGKSIEHRKIAEFDYDQPCKSQPGLDRAGRAPAAPKRAYGADKKESRGRSGRPSGRPAGKFAGKASGKPSGRVKR</sequence>
<dbReference type="EMBL" id="FWZU01000003">
    <property type="protein sequence ID" value="SMF17912.1"/>
    <property type="molecule type" value="Genomic_DNA"/>
</dbReference>
<dbReference type="STRING" id="1519643.SAMN06295933_2059"/>
<evidence type="ECO:0000256" key="5">
    <source>
        <dbReference type="ARBA" id="ARBA00022806"/>
    </source>
</evidence>
<dbReference type="CDD" id="cd00268">
    <property type="entry name" value="DEADc"/>
    <property type="match status" value="1"/>
</dbReference>
<evidence type="ECO:0000313" key="16">
    <source>
        <dbReference type="EMBL" id="SMF17912.1"/>
    </source>
</evidence>
<evidence type="ECO:0000256" key="1">
    <source>
        <dbReference type="ARBA" id="ARBA00012552"/>
    </source>
</evidence>
<dbReference type="SUPFAM" id="SSF52540">
    <property type="entry name" value="P-loop containing nucleoside triphosphate hydrolases"/>
    <property type="match status" value="2"/>
</dbReference>
<dbReference type="PANTHER" id="PTHR47959:SF13">
    <property type="entry name" value="ATP-DEPENDENT RNA HELICASE RHLE"/>
    <property type="match status" value="1"/>
</dbReference>
<dbReference type="Gene3D" id="3.40.50.300">
    <property type="entry name" value="P-loop containing nucleotide triphosphate hydrolases"/>
    <property type="match status" value="2"/>
</dbReference>
<keyword evidence="5 11" id="KW-0347">Helicase</keyword>
<gene>
    <name evidence="16" type="ORF">SAMN06295933_2059</name>
</gene>
<dbReference type="SMART" id="SM00487">
    <property type="entry name" value="DEXDc"/>
    <property type="match status" value="1"/>
</dbReference>
<evidence type="ECO:0000256" key="2">
    <source>
        <dbReference type="ARBA" id="ARBA00022490"/>
    </source>
</evidence>
<dbReference type="Pfam" id="PF00270">
    <property type="entry name" value="DEAD"/>
    <property type="match status" value="1"/>
</dbReference>
<dbReference type="RefSeq" id="WP_085101826.1">
    <property type="nucleotide sequence ID" value="NZ_FWZU01000003.1"/>
</dbReference>
<dbReference type="InterPro" id="IPR014014">
    <property type="entry name" value="RNA_helicase_DEAD_Q_motif"/>
</dbReference>
<evidence type="ECO:0000259" key="14">
    <source>
        <dbReference type="PROSITE" id="PS51194"/>
    </source>
</evidence>
<feature type="region of interest" description="Disordered" evidence="12">
    <location>
        <begin position="375"/>
        <end position="434"/>
    </location>
</feature>
<name>A0A1X7DLW3_9BACT</name>
<comment type="similarity">
    <text evidence="7 11">Belongs to the DEAD box helicase family.</text>
</comment>
<dbReference type="InterPro" id="IPR027417">
    <property type="entry name" value="P-loop_NTPase"/>
</dbReference>
<dbReference type="InterPro" id="IPR011545">
    <property type="entry name" value="DEAD/DEAH_box_helicase_dom"/>
</dbReference>
<dbReference type="OrthoDB" id="9805696at2"/>
<accession>A0A1X7DLW3</accession>
<dbReference type="EC" id="3.6.4.13" evidence="1"/>
<dbReference type="AlphaFoldDB" id="A0A1X7DLW3"/>
<dbReference type="PROSITE" id="PS51195">
    <property type="entry name" value="Q_MOTIF"/>
    <property type="match status" value="1"/>
</dbReference>
<dbReference type="GO" id="GO:0003724">
    <property type="term" value="F:RNA helicase activity"/>
    <property type="evidence" value="ECO:0007669"/>
    <property type="project" value="UniProtKB-EC"/>
</dbReference>
<evidence type="ECO:0000256" key="4">
    <source>
        <dbReference type="ARBA" id="ARBA00022801"/>
    </source>
</evidence>
<evidence type="ECO:0000256" key="12">
    <source>
        <dbReference type="SAM" id="MobiDB-lite"/>
    </source>
</evidence>
<dbReference type="InterPro" id="IPR000629">
    <property type="entry name" value="RNA-helicase_DEAD-box_CS"/>
</dbReference>
<dbReference type="GO" id="GO:0003676">
    <property type="term" value="F:nucleic acid binding"/>
    <property type="evidence" value="ECO:0007669"/>
    <property type="project" value="InterPro"/>
</dbReference>
<dbReference type="PROSITE" id="PS00039">
    <property type="entry name" value="DEAD_ATP_HELICASE"/>
    <property type="match status" value="1"/>
</dbReference>
<dbReference type="PROSITE" id="PS51192">
    <property type="entry name" value="HELICASE_ATP_BIND_1"/>
    <property type="match status" value="1"/>
</dbReference>
<feature type="domain" description="Helicase C-terminal" evidence="14">
    <location>
        <begin position="231"/>
        <end position="375"/>
    </location>
</feature>
<keyword evidence="4 11" id="KW-0378">Hydrolase</keyword>
<dbReference type="GO" id="GO:0005524">
    <property type="term" value="F:ATP binding"/>
    <property type="evidence" value="ECO:0007669"/>
    <property type="project" value="UniProtKB-KW"/>
</dbReference>
<evidence type="ECO:0000259" key="15">
    <source>
        <dbReference type="PROSITE" id="PS51195"/>
    </source>
</evidence>
<keyword evidence="3 11" id="KW-0547">Nucleotide-binding</keyword>
<keyword evidence="17" id="KW-1185">Reference proteome</keyword>
<dbReference type="InterPro" id="IPR044742">
    <property type="entry name" value="DEAD/DEAH_RhlB"/>
</dbReference>
<reference evidence="17" key="1">
    <citation type="submission" date="2017-04" db="EMBL/GenBank/DDBJ databases">
        <authorList>
            <person name="Varghese N."/>
            <person name="Submissions S."/>
        </authorList>
    </citation>
    <scope>NUCLEOTIDE SEQUENCE [LARGE SCALE GENOMIC DNA]</scope>
    <source>
        <strain evidence="17">K3S</strain>
    </source>
</reference>
<dbReference type="InterPro" id="IPR050079">
    <property type="entry name" value="DEAD_box_RNA_helicase"/>
</dbReference>
<dbReference type="InterPro" id="IPR001650">
    <property type="entry name" value="Helicase_C-like"/>
</dbReference>
<evidence type="ECO:0000313" key="17">
    <source>
        <dbReference type="Proteomes" id="UP000192906"/>
    </source>
</evidence>
<dbReference type="GO" id="GO:0016787">
    <property type="term" value="F:hydrolase activity"/>
    <property type="evidence" value="ECO:0007669"/>
    <property type="project" value="UniProtKB-KW"/>
</dbReference>